<dbReference type="Proteomes" id="UP000244005">
    <property type="component" value="Unassembled WGS sequence"/>
</dbReference>
<feature type="compositionally biased region" description="Basic and acidic residues" evidence="1">
    <location>
        <begin position="95"/>
        <end position="106"/>
    </location>
</feature>
<keyword evidence="2" id="KW-0472">Membrane</keyword>
<evidence type="ECO:0000256" key="1">
    <source>
        <dbReference type="SAM" id="MobiDB-lite"/>
    </source>
</evidence>
<feature type="transmembrane region" description="Helical" evidence="2">
    <location>
        <begin position="173"/>
        <end position="196"/>
    </location>
</feature>
<keyword evidence="2" id="KW-1133">Transmembrane helix</keyword>
<feature type="compositionally biased region" description="Acidic residues" evidence="1">
    <location>
        <begin position="107"/>
        <end position="117"/>
    </location>
</feature>
<keyword evidence="4" id="KW-1185">Reference proteome</keyword>
<accession>A0A2R6XNS5</accession>
<protein>
    <submittedName>
        <fullName evidence="3">Uncharacterized protein</fullName>
    </submittedName>
</protein>
<sequence>MLRVYARYSKADLEQFASGDRSMAIIEEISDSQAAEILGSKALGNRQADRNDDEDDDGIPDSNPGSNQSPLDEVLRRISDLEQVLPQTEDEDESRTDRPNEIRAEAEAEAEPSAEDQQESKAKKPGAGEAVLLGALATGVNGPTWFVIKAVLVALAASLVLLLHVAIQSSSWMVLLNVVFLIVIAGGLALLLSWYVSQIGLVSVEKQMVELKLVDEPSETGTKKTE</sequence>
<dbReference type="EMBL" id="KZ772679">
    <property type="protein sequence ID" value="PTQ47769.1"/>
    <property type="molecule type" value="Genomic_DNA"/>
</dbReference>
<keyword evidence="2" id="KW-0812">Transmembrane</keyword>
<dbReference type="Gramene" id="Mp3g01730.1">
    <property type="protein sequence ID" value="Mp3g01730.1.cds"/>
    <property type="gene ID" value="Mp3g01730"/>
</dbReference>
<gene>
    <name evidence="3" type="ORF">MARPO_0007s0165</name>
</gene>
<dbReference type="AlphaFoldDB" id="A0A2R6XNS5"/>
<name>A0A2R6XNS5_MARPO</name>
<organism evidence="3 4">
    <name type="scientific">Marchantia polymorpha</name>
    <name type="common">Common liverwort</name>
    <name type="synonym">Marchantia aquatica</name>
    <dbReference type="NCBI Taxonomy" id="3197"/>
    <lineage>
        <taxon>Eukaryota</taxon>
        <taxon>Viridiplantae</taxon>
        <taxon>Streptophyta</taxon>
        <taxon>Embryophyta</taxon>
        <taxon>Marchantiophyta</taxon>
        <taxon>Marchantiopsida</taxon>
        <taxon>Marchantiidae</taxon>
        <taxon>Marchantiales</taxon>
        <taxon>Marchantiaceae</taxon>
        <taxon>Marchantia</taxon>
    </lineage>
</organism>
<feature type="transmembrane region" description="Helical" evidence="2">
    <location>
        <begin position="146"/>
        <end position="167"/>
    </location>
</feature>
<proteinExistence type="predicted"/>
<evidence type="ECO:0000313" key="3">
    <source>
        <dbReference type="EMBL" id="PTQ47769.1"/>
    </source>
</evidence>
<reference evidence="4" key="1">
    <citation type="journal article" date="2017" name="Cell">
        <title>Insights into land plant evolution garnered from the Marchantia polymorpha genome.</title>
        <authorList>
            <person name="Bowman J.L."/>
            <person name="Kohchi T."/>
            <person name="Yamato K.T."/>
            <person name="Jenkins J."/>
            <person name="Shu S."/>
            <person name="Ishizaki K."/>
            <person name="Yamaoka S."/>
            <person name="Nishihama R."/>
            <person name="Nakamura Y."/>
            <person name="Berger F."/>
            <person name="Adam C."/>
            <person name="Aki S.S."/>
            <person name="Althoff F."/>
            <person name="Araki T."/>
            <person name="Arteaga-Vazquez M.A."/>
            <person name="Balasubrmanian S."/>
            <person name="Barry K."/>
            <person name="Bauer D."/>
            <person name="Boehm C.R."/>
            <person name="Briginshaw L."/>
            <person name="Caballero-Perez J."/>
            <person name="Catarino B."/>
            <person name="Chen F."/>
            <person name="Chiyoda S."/>
            <person name="Chovatia M."/>
            <person name="Davies K.M."/>
            <person name="Delmans M."/>
            <person name="Demura T."/>
            <person name="Dierschke T."/>
            <person name="Dolan L."/>
            <person name="Dorantes-Acosta A.E."/>
            <person name="Eklund D.M."/>
            <person name="Florent S.N."/>
            <person name="Flores-Sandoval E."/>
            <person name="Fujiyama A."/>
            <person name="Fukuzawa H."/>
            <person name="Galik B."/>
            <person name="Grimanelli D."/>
            <person name="Grimwood J."/>
            <person name="Grossniklaus U."/>
            <person name="Hamada T."/>
            <person name="Haseloff J."/>
            <person name="Hetherington A.J."/>
            <person name="Higo A."/>
            <person name="Hirakawa Y."/>
            <person name="Hundley H.N."/>
            <person name="Ikeda Y."/>
            <person name="Inoue K."/>
            <person name="Inoue S.I."/>
            <person name="Ishida S."/>
            <person name="Jia Q."/>
            <person name="Kakita M."/>
            <person name="Kanazawa T."/>
            <person name="Kawai Y."/>
            <person name="Kawashima T."/>
            <person name="Kennedy M."/>
            <person name="Kinose K."/>
            <person name="Kinoshita T."/>
            <person name="Kohara Y."/>
            <person name="Koide E."/>
            <person name="Komatsu K."/>
            <person name="Kopischke S."/>
            <person name="Kubo M."/>
            <person name="Kyozuka J."/>
            <person name="Lagercrantz U."/>
            <person name="Lin S.S."/>
            <person name="Lindquist E."/>
            <person name="Lipzen A.M."/>
            <person name="Lu C.W."/>
            <person name="De Luna E."/>
            <person name="Martienssen R.A."/>
            <person name="Minamino N."/>
            <person name="Mizutani M."/>
            <person name="Mizutani M."/>
            <person name="Mochizuki N."/>
            <person name="Monte I."/>
            <person name="Mosher R."/>
            <person name="Nagasaki H."/>
            <person name="Nakagami H."/>
            <person name="Naramoto S."/>
            <person name="Nishitani K."/>
            <person name="Ohtani M."/>
            <person name="Okamoto T."/>
            <person name="Okumura M."/>
            <person name="Phillips J."/>
            <person name="Pollak B."/>
            <person name="Reinders A."/>
            <person name="Rovekamp M."/>
            <person name="Sano R."/>
            <person name="Sawa S."/>
            <person name="Schmid M.W."/>
            <person name="Shirakawa M."/>
            <person name="Solano R."/>
            <person name="Spunde A."/>
            <person name="Suetsugu N."/>
            <person name="Sugano S."/>
            <person name="Sugiyama A."/>
            <person name="Sun R."/>
            <person name="Suzuki Y."/>
            <person name="Takenaka M."/>
            <person name="Takezawa D."/>
            <person name="Tomogane H."/>
            <person name="Tsuzuki M."/>
            <person name="Ueda T."/>
            <person name="Umeda M."/>
            <person name="Ward J.M."/>
            <person name="Watanabe Y."/>
            <person name="Yazaki K."/>
            <person name="Yokoyama R."/>
            <person name="Yoshitake Y."/>
            <person name="Yotsui I."/>
            <person name="Zachgo S."/>
            <person name="Schmutz J."/>
        </authorList>
    </citation>
    <scope>NUCLEOTIDE SEQUENCE [LARGE SCALE GENOMIC DNA]</scope>
    <source>
        <strain evidence="4">Tak-1</strain>
    </source>
</reference>
<dbReference type="OrthoDB" id="1928656at2759"/>
<evidence type="ECO:0000313" key="4">
    <source>
        <dbReference type="Proteomes" id="UP000244005"/>
    </source>
</evidence>
<feature type="region of interest" description="Disordered" evidence="1">
    <location>
        <begin position="38"/>
        <end position="125"/>
    </location>
</feature>
<evidence type="ECO:0000256" key="2">
    <source>
        <dbReference type="SAM" id="Phobius"/>
    </source>
</evidence>